<comment type="caution">
    <text evidence="1">The sequence shown here is derived from an EMBL/GenBank/DDBJ whole genome shotgun (WGS) entry which is preliminary data.</text>
</comment>
<sequence>MVPDAWPEDGAFVEAAYEFASRCGIAAKEDYPYQHGVWGPPVWNVVPKAAFIKGYEHVPKNEVDLMRAVAASIASESIKHYMGGVHGRHGVHEALGGTHFHYGVAKYISSSSLLLLPATPASFLLVTSGSMYRVERKWLSSWELSRPSILNFIMSLNCTCCSREEVITGVPHIKWFGVEGEYNVMVMDLLGPSLKNLFNYYNRKFSLKTVLMLADQLINRVEYMHSRDFLHHDTKPVNFFMALGHKGNQVYIIDYGLAKKYKDLQTHKHIRYRSKFAEKSLLVMCVL</sequence>
<evidence type="ECO:0000313" key="1">
    <source>
        <dbReference type="EMBL" id="KAI4373188.1"/>
    </source>
</evidence>
<protein>
    <submittedName>
        <fullName evidence="1">Uncharacterized protein</fullName>
    </submittedName>
</protein>
<evidence type="ECO:0000313" key="2">
    <source>
        <dbReference type="Proteomes" id="UP001057402"/>
    </source>
</evidence>
<dbReference type="EMBL" id="CM042883">
    <property type="protein sequence ID" value="KAI4373188.1"/>
    <property type="molecule type" value="Genomic_DNA"/>
</dbReference>
<reference evidence="2" key="1">
    <citation type="journal article" date="2023" name="Front. Plant Sci.">
        <title>Chromosomal-level genome assembly of Melastoma candidum provides insights into trichome evolution.</title>
        <authorList>
            <person name="Zhong Y."/>
            <person name="Wu W."/>
            <person name="Sun C."/>
            <person name="Zou P."/>
            <person name="Liu Y."/>
            <person name="Dai S."/>
            <person name="Zhou R."/>
        </authorList>
    </citation>
    <scope>NUCLEOTIDE SEQUENCE [LARGE SCALE GENOMIC DNA]</scope>
</reference>
<accession>A0ACB9R6V7</accession>
<keyword evidence="2" id="KW-1185">Reference proteome</keyword>
<name>A0ACB9R6V7_9MYRT</name>
<gene>
    <name evidence="1" type="ORF">MLD38_011344</name>
</gene>
<dbReference type="Proteomes" id="UP001057402">
    <property type="component" value="Chromosome 4"/>
</dbReference>
<proteinExistence type="predicted"/>
<organism evidence="1 2">
    <name type="scientific">Melastoma candidum</name>
    <dbReference type="NCBI Taxonomy" id="119954"/>
    <lineage>
        <taxon>Eukaryota</taxon>
        <taxon>Viridiplantae</taxon>
        <taxon>Streptophyta</taxon>
        <taxon>Embryophyta</taxon>
        <taxon>Tracheophyta</taxon>
        <taxon>Spermatophyta</taxon>
        <taxon>Magnoliopsida</taxon>
        <taxon>eudicotyledons</taxon>
        <taxon>Gunneridae</taxon>
        <taxon>Pentapetalae</taxon>
        <taxon>rosids</taxon>
        <taxon>malvids</taxon>
        <taxon>Myrtales</taxon>
        <taxon>Melastomataceae</taxon>
        <taxon>Melastomatoideae</taxon>
        <taxon>Melastomateae</taxon>
        <taxon>Melastoma</taxon>
    </lineage>
</organism>